<keyword evidence="7 9" id="KW-0675">Receptor</keyword>
<evidence type="ECO:0000256" key="8">
    <source>
        <dbReference type="ARBA" id="ARBA00023224"/>
    </source>
</evidence>
<feature type="transmembrane region" description="Helical" evidence="10">
    <location>
        <begin position="190"/>
        <end position="210"/>
    </location>
</feature>
<dbReference type="InterPro" id="IPR000276">
    <property type="entry name" value="GPCR_Rhodpsn"/>
</dbReference>
<feature type="domain" description="G-protein coupled receptors family 1 profile" evidence="11">
    <location>
        <begin position="1"/>
        <end position="244"/>
    </location>
</feature>
<keyword evidence="3 9" id="KW-0812">Transmembrane</keyword>
<organism evidence="12 13">
    <name type="scientific">Ridgeia piscesae</name>
    <name type="common">Tubeworm</name>
    <dbReference type="NCBI Taxonomy" id="27915"/>
    <lineage>
        <taxon>Eukaryota</taxon>
        <taxon>Metazoa</taxon>
        <taxon>Spiralia</taxon>
        <taxon>Lophotrochozoa</taxon>
        <taxon>Annelida</taxon>
        <taxon>Polychaeta</taxon>
        <taxon>Sedentaria</taxon>
        <taxon>Canalipalpata</taxon>
        <taxon>Sabellida</taxon>
        <taxon>Siboglinidae</taxon>
        <taxon>Ridgeia</taxon>
    </lineage>
</organism>
<dbReference type="PRINTS" id="PR00237">
    <property type="entry name" value="GPCRRHODOPSN"/>
</dbReference>
<dbReference type="GO" id="GO:0005886">
    <property type="term" value="C:plasma membrane"/>
    <property type="evidence" value="ECO:0007669"/>
    <property type="project" value="UniProtKB-SubCell"/>
</dbReference>
<feature type="transmembrane region" description="Helical" evidence="10">
    <location>
        <begin position="104"/>
        <end position="131"/>
    </location>
</feature>
<dbReference type="SUPFAM" id="SSF81321">
    <property type="entry name" value="Family A G protein-coupled receptor-like"/>
    <property type="match status" value="1"/>
</dbReference>
<feature type="transmembrane region" description="Helical" evidence="10">
    <location>
        <begin position="7"/>
        <end position="27"/>
    </location>
</feature>
<evidence type="ECO:0000256" key="10">
    <source>
        <dbReference type="SAM" id="Phobius"/>
    </source>
</evidence>
<reference evidence="12" key="1">
    <citation type="journal article" date="2023" name="Mol. Biol. Evol.">
        <title>Third-Generation Sequencing Reveals the Adaptive Role of the Epigenome in Three Deep-Sea Polychaetes.</title>
        <authorList>
            <person name="Perez M."/>
            <person name="Aroh O."/>
            <person name="Sun Y."/>
            <person name="Lan Y."/>
            <person name="Juniper S.K."/>
            <person name="Young C.R."/>
            <person name="Angers B."/>
            <person name="Qian P.Y."/>
        </authorList>
    </citation>
    <scope>NUCLEOTIDE SEQUENCE</scope>
    <source>
        <strain evidence="12">R07B-5</strain>
    </source>
</reference>
<dbReference type="GO" id="GO:0007218">
    <property type="term" value="P:neuropeptide signaling pathway"/>
    <property type="evidence" value="ECO:0007669"/>
    <property type="project" value="TreeGrafter"/>
</dbReference>
<dbReference type="Proteomes" id="UP001209878">
    <property type="component" value="Unassembled WGS sequence"/>
</dbReference>
<dbReference type="Pfam" id="PF00001">
    <property type="entry name" value="7tm_1"/>
    <property type="match status" value="1"/>
</dbReference>
<evidence type="ECO:0000256" key="5">
    <source>
        <dbReference type="ARBA" id="ARBA00023040"/>
    </source>
</evidence>
<dbReference type="EMBL" id="JAODUO010000725">
    <property type="protein sequence ID" value="KAK2175522.1"/>
    <property type="molecule type" value="Genomic_DNA"/>
</dbReference>
<evidence type="ECO:0000256" key="3">
    <source>
        <dbReference type="ARBA" id="ARBA00022692"/>
    </source>
</evidence>
<accession>A0AAD9NMA8</accession>
<comment type="caution">
    <text evidence="12">The sequence shown here is derived from an EMBL/GenBank/DDBJ whole genome shotgun (WGS) entry which is preliminary data.</text>
</comment>
<feature type="transmembrane region" description="Helical" evidence="10">
    <location>
        <begin position="76"/>
        <end position="98"/>
    </location>
</feature>
<evidence type="ECO:0000313" key="12">
    <source>
        <dbReference type="EMBL" id="KAK2175522.1"/>
    </source>
</evidence>
<comment type="similarity">
    <text evidence="9">Belongs to the G-protein coupled receptor 1 family.</text>
</comment>
<keyword evidence="5 9" id="KW-0297">G-protein coupled receptor</keyword>
<dbReference type="PANTHER" id="PTHR24230">
    <property type="entry name" value="G-PROTEIN COUPLED RECEPTOR"/>
    <property type="match status" value="1"/>
</dbReference>
<name>A0AAD9NMA8_RIDPI</name>
<gene>
    <name evidence="12" type="ORF">NP493_721g01023</name>
</gene>
<dbReference type="PROSITE" id="PS00237">
    <property type="entry name" value="G_PROTEIN_RECEP_F1_1"/>
    <property type="match status" value="1"/>
</dbReference>
<feature type="transmembrane region" description="Helical" evidence="10">
    <location>
        <begin position="230"/>
        <end position="251"/>
    </location>
</feature>
<evidence type="ECO:0000256" key="2">
    <source>
        <dbReference type="ARBA" id="ARBA00022475"/>
    </source>
</evidence>
<dbReference type="PROSITE" id="PS50262">
    <property type="entry name" value="G_PROTEIN_RECEP_F1_2"/>
    <property type="match status" value="1"/>
</dbReference>
<dbReference type="AlphaFoldDB" id="A0AAD9NMA8"/>
<dbReference type="Gene3D" id="1.20.1070.10">
    <property type="entry name" value="Rhodopsin 7-helix transmembrane proteins"/>
    <property type="match status" value="1"/>
</dbReference>
<evidence type="ECO:0000313" key="13">
    <source>
        <dbReference type="Proteomes" id="UP001209878"/>
    </source>
</evidence>
<keyword evidence="6 10" id="KW-0472">Membrane</keyword>
<dbReference type="GO" id="GO:0008528">
    <property type="term" value="F:G protein-coupled peptide receptor activity"/>
    <property type="evidence" value="ECO:0007669"/>
    <property type="project" value="TreeGrafter"/>
</dbReference>
<evidence type="ECO:0000256" key="4">
    <source>
        <dbReference type="ARBA" id="ARBA00022989"/>
    </source>
</evidence>
<comment type="subcellular location">
    <subcellularLocation>
        <location evidence="1">Cell membrane</location>
        <topology evidence="1">Multi-pass membrane protein</topology>
    </subcellularLocation>
</comment>
<dbReference type="InterPro" id="IPR017452">
    <property type="entry name" value="GPCR_Rhodpsn_7TM"/>
</dbReference>
<evidence type="ECO:0000259" key="11">
    <source>
        <dbReference type="PROSITE" id="PS50262"/>
    </source>
</evidence>
<evidence type="ECO:0000256" key="6">
    <source>
        <dbReference type="ARBA" id="ARBA00023136"/>
    </source>
</evidence>
<keyword evidence="13" id="KW-1185">Reference proteome</keyword>
<proteinExistence type="inferred from homology"/>
<dbReference type="PANTHER" id="PTHR24230:SF158">
    <property type="entry name" value="G-PROTEIN COUPLED RECEPTORS FAMILY 1 PROFILE DOMAIN-CONTAINING PROTEIN"/>
    <property type="match status" value="1"/>
</dbReference>
<keyword evidence="8 9" id="KW-0807">Transducer</keyword>
<evidence type="ECO:0000256" key="1">
    <source>
        <dbReference type="ARBA" id="ARBA00004651"/>
    </source>
</evidence>
<keyword evidence="2" id="KW-1003">Cell membrane</keyword>
<sequence length="262" mass="28697">MRAYMFVLGIADTAICVTGIFVLTGRFGTIGRYTILFVFNAAVTFSTCLLTFVATERCMAVVQPHNFSFNTRKANTAVAVIAAVSMFCATGLCAMRVFGFERAFLISLMTLAAVCLLVVIASYTVMAVILLKRMKTSRNKISVVETARQTPKAITGTSTSKAEPIVSAFPSNAFSPPAGIQTMGVKAQRVTLVLFVVTVIFVVCWLPFFLRQSGVVVPNEMKRVFTINSVVNPFIYSFLSPMFRGDVLLVYQEIRARLANCL</sequence>
<evidence type="ECO:0000256" key="9">
    <source>
        <dbReference type="RuleBase" id="RU000688"/>
    </source>
</evidence>
<keyword evidence="4 10" id="KW-1133">Transmembrane helix</keyword>
<feature type="transmembrane region" description="Helical" evidence="10">
    <location>
        <begin position="33"/>
        <end position="55"/>
    </location>
</feature>
<protein>
    <recommendedName>
        <fullName evidence="11">G-protein coupled receptors family 1 profile domain-containing protein</fullName>
    </recommendedName>
</protein>
<evidence type="ECO:0000256" key="7">
    <source>
        <dbReference type="ARBA" id="ARBA00023170"/>
    </source>
</evidence>